<evidence type="ECO:0000313" key="2">
    <source>
        <dbReference type="Proteomes" id="UP000800094"/>
    </source>
</evidence>
<dbReference type="OrthoDB" id="3799620at2759"/>
<gene>
    <name evidence="1" type="ORF">BU26DRAFT_560094</name>
</gene>
<accession>A0A6A6IRN2</accession>
<dbReference type="GeneID" id="54586093"/>
<dbReference type="RefSeq" id="XP_033687742.1">
    <property type="nucleotide sequence ID" value="XM_033832763.1"/>
</dbReference>
<name>A0A6A6IRN2_9PLEO</name>
<sequence>MMPNNLKFRKHTHNWFRKPSFNRKRKAPSEWDEAARKSTDEYLLDLYSEEHLSHRATFSFLRLPREVRDDIYDYAWGCVTFGFLHRGIVVVVRYGQDPIPHRLTGYPRWLGISHQFRREALEQLYRCASFTLGEFFTLPIYNENVSTRDAWATVFNNRPVVIPAPIMDIRSGVLSLSQVSKIKILGLPAHYTIPSFVMHHRYCSTKAYPQSATYRARGVVSILSGFDQRTSCLADLELKLTMNDFFRYPIGCDGIDNVHWDFSILDALPRTLRYLKLVLLDHGCWHPGGELVCAEIRERVRSTCARRVRLLVESSARRGEKEGVQCKIATTKDEKSRQLWHCEARVV</sequence>
<keyword evidence="2" id="KW-1185">Reference proteome</keyword>
<protein>
    <submittedName>
        <fullName evidence="1">Uncharacterized protein</fullName>
    </submittedName>
</protein>
<dbReference type="Proteomes" id="UP000800094">
    <property type="component" value="Unassembled WGS sequence"/>
</dbReference>
<dbReference type="EMBL" id="ML987191">
    <property type="protein sequence ID" value="KAF2252738.1"/>
    <property type="molecule type" value="Genomic_DNA"/>
</dbReference>
<organism evidence="1 2">
    <name type="scientific">Trematosphaeria pertusa</name>
    <dbReference type="NCBI Taxonomy" id="390896"/>
    <lineage>
        <taxon>Eukaryota</taxon>
        <taxon>Fungi</taxon>
        <taxon>Dikarya</taxon>
        <taxon>Ascomycota</taxon>
        <taxon>Pezizomycotina</taxon>
        <taxon>Dothideomycetes</taxon>
        <taxon>Pleosporomycetidae</taxon>
        <taxon>Pleosporales</taxon>
        <taxon>Massarineae</taxon>
        <taxon>Trematosphaeriaceae</taxon>
        <taxon>Trematosphaeria</taxon>
    </lineage>
</organism>
<reference evidence="1" key="1">
    <citation type="journal article" date="2020" name="Stud. Mycol.">
        <title>101 Dothideomycetes genomes: a test case for predicting lifestyles and emergence of pathogens.</title>
        <authorList>
            <person name="Haridas S."/>
            <person name="Albert R."/>
            <person name="Binder M."/>
            <person name="Bloem J."/>
            <person name="Labutti K."/>
            <person name="Salamov A."/>
            <person name="Andreopoulos B."/>
            <person name="Baker S."/>
            <person name="Barry K."/>
            <person name="Bills G."/>
            <person name="Bluhm B."/>
            <person name="Cannon C."/>
            <person name="Castanera R."/>
            <person name="Culley D."/>
            <person name="Daum C."/>
            <person name="Ezra D."/>
            <person name="Gonzalez J."/>
            <person name="Henrissat B."/>
            <person name="Kuo A."/>
            <person name="Liang C."/>
            <person name="Lipzen A."/>
            <person name="Lutzoni F."/>
            <person name="Magnuson J."/>
            <person name="Mondo S."/>
            <person name="Nolan M."/>
            <person name="Ohm R."/>
            <person name="Pangilinan J."/>
            <person name="Park H.-J."/>
            <person name="Ramirez L."/>
            <person name="Alfaro M."/>
            <person name="Sun H."/>
            <person name="Tritt A."/>
            <person name="Yoshinaga Y."/>
            <person name="Zwiers L.-H."/>
            <person name="Turgeon B."/>
            <person name="Goodwin S."/>
            <person name="Spatafora J."/>
            <person name="Crous P."/>
            <person name="Grigoriev I."/>
        </authorList>
    </citation>
    <scope>NUCLEOTIDE SEQUENCE</scope>
    <source>
        <strain evidence="1">CBS 122368</strain>
    </source>
</reference>
<dbReference type="AlphaFoldDB" id="A0A6A6IRN2"/>
<evidence type="ECO:0000313" key="1">
    <source>
        <dbReference type="EMBL" id="KAF2252738.1"/>
    </source>
</evidence>
<proteinExistence type="predicted"/>